<evidence type="ECO:0000256" key="1">
    <source>
        <dbReference type="SAM" id="MobiDB-lite"/>
    </source>
</evidence>
<dbReference type="OrthoDB" id="5229512at2759"/>
<sequence>MEVGHRPCAPTLEGIPSELRLRILQDVLVSDDPISITFDPHGYIRLIRGQHVEPVESLGLLTTSIQMYDAAATIFYGENKFVLPWTAALAFLGVYQFTSAQQLRCLEIRSSLKSPFFGFAPFINALADGAPDQLREIIITFQDPAKALACVFELTNAVAACTSFESPTLEFVFAPMKDSSTFPSATSASFVSLASRICSTLAEPNGNFHDFHQFSGPYCKQDLLSTNASPNLQKITIVGPIPPALLPELEAHTCKVGQCGIEKLSSYRDPKHYDKMTTSDRHHYIWKKKDHPDVFPGVDMRQFHPLLPEKYREQLGEEFDVWPLRNGGFAERIDDDLPFPYDVFENEDEEVEAPPAPDPIPRFALVGEYLSSVNVQRRGFLASRREDRARRLNDLIAGSTKTINPFLVGDNAMARGSMHDSGDAETTTSDTTMAPHVQAQTHQAMTDAMTSHQADATPSQIPTGGRSSNSGPSALPLSGTAEDAGSIMSNGNSANNIPHHGRSGLDVIDWVNNSD</sequence>
<feature type="compositionally biased region" description="Polar residues" evidence="1">
    <location>
        <begin position="487"/>
        <end position="496"/>
    </location>
</feature>
<dbReference type="AlphaFoldDB" id="A0A072P6X8"/>
<name>A0A072P6X8_9EURO</name>
<dbReference type="STRING" id="1182545.A0A072P6X8"/>
<accession>A0A072P6X8</accession>
<gene>
    <name evidence="2" type="ORF">A1O9_08696</name>
</gene>
<dbReference type="EMBL" id="AMGV01000008">
    <property type="protein sequence ID" value="KEF55043.1"/>
    <property type="molecule type" value="Genomic_DNA"/>
</dbReference>
<dbReference type="HOGENOM" id="CLU_528955_0_0_1"/>
<protein>
    <submittedName>
        <fullName evidence="2">Uncharacterized protein</fullName>
    </submittedName>
</protein>
<comment type="caution">
    <text evidence="2">The sequence shown here is derived from an EMBL/GenBank/DDBJ whole genome shotgun (WGS) entry which is preliminary data.</text>
</comment>
<feature type="region of interest" description="Disordered" evidence="1">
    <location>
        <begin position="438"/>
        <end position="515"/>
    </location>
</feature>
<evidence type="ECO:0000313" key="2">
    <source>
        <dbReference type="EMBL" id="KEF55043.1"/>
    </source>
</evidence>
<organism evidence="2 3">
    <name type="scientific">Exophiala aquamarina CBS 119918</name>
    <dbReference type="NCBI Taxonomy" id="1182545"/>
    <lineage>
        <taxon>Eukaryota</taxon>
        <taxon>Fungi</taxon>
        <taxon>Dikarya</taxon>
        <taxon>Ascomycota</taxon>
        <taxon>Pezizomycotina</taxon>
        <taxon>Eurotiomycetes</taxon>
        <taxon>Chaetothyriomycetidae</taxon>
        <taxon>Chaetothyriales</taxon>
        <taxon>Herpotrichiellaceae</taxon>
        <taxon>Exophiala</taxon>
    </lineage>
</organism>
<evidence type="ECO:0000313" key="3">
    <source>
        <dbReference type="Proteomes" id="UP000027920"/>
    </source>
</evidence>
<dbReference type="Proteomes" id="UP000027920">
    <property type="component" value="Unassembled WGS sequence"/>
</dbReference>
<reference evidence="2 3" key="1">
    <citation type="submission" date="2013-03" db="EMBL/GenBank/DDBJ databases">
        <title>The Genome Sequence of Exophiala aquamarina CBS 119918.</title>
        <authorList>
            <consortium name="The Broad Institute Genomics Platform"/>
            <person name="Cuomo C."/>
            <person name="de Hoog S."/>
            <person name="Gorbushina A."/>
            <person name="Walker B."/>
            <person name="Young S.K."/>
            <person name="Zeng Q."/>
            <person name="Gargeya S."/>
            <person name="Fitzgerald M."/>
            <person name="Haas B."/>
            <person name="Abouelleil A."/>
            <person name="Allen A.W."/>
            <person name="Alvarado L."/>
            <person name="Arachchi H.M."/>
            <person name="Berlin A.M."/>
            <person name="Chapman S.B."/>
            <person name="Gainer-Dewar J."/>
            <person name="Goldberg J."/>
            <person name="Griggs A."/>
            <person name="Gujja S."/>
            <person name="Hansen M."/>
            <person name="Howarth C."/>
            <person name="Imamovic A."/>
            <person name="Ireland A."/>
            <person name="Larimer J."/>
            <person name="McCowan C."/>
            <person name="Murphy C."/>
            <person name="Pearson M."/>
            <person name="Poon T.W."/>
            <person name="Priest M."/>
            <person name="Roberts A."/>
            <person name="Saif S."/>
            <person name="Shea T."/>
            <person name="Sisk P."/>
            <person name="Sykes S."/>
            <person name="Wortman J."/>
            <person name="Nusbaum C."/>
            <person name="Birren B."/>
        </authorList>
    </citation>
    <scope>NUCLEOTIDE SEQUENCE [LARGE SCALE GENOMIC DNA]</scope>
    <source>
        <strain evidence="2 3">CBS 119918</strain>
    </source>
</reference>
<dbReference type="RefSeq" id="XP_013257633.1">
    <property type="nucleotide sequence ID" value="XM_013402179.1"/>
</dbReference>
<feature type="compositionally biased region" description="Polar residues" evidence="1">
    <location>
        <begin position="438"/>
        <end position="472"/>
    </location>
</feature>
<proteinExistence type="predicted"/>
<dbReference type="VEuPathDB" id="FungiDB:A1O9_08696"/>
<keyword evidence="3" id="KW-1185">Reference proteome</keyword>
<dbReference type="GeneID" id="25283607"/>